<proteinExistence type="predicted"/>
<feature type="transmembrane region" description="Helical" evidence="1">
    <location>
        <begin position="5"/>
        <end position="24"/>
    </location>
</feature>
<evidence type="ECO:0008006" key="4">
    <source>
        <dbReference type="Google" id="ProtNLM"/>
    </source>
</evidence>
<name>A0ABQ4K284_9BACI</name>
<comment type="caution">
    <text evidence="2">The sequence shown here is derived from an EMBL/GenBank/DDBJ whole genome shotgun (WGS) entry which is preliminary data.</text>
</comment>
<protein>
    <recommendedName>
        <fullName evidence="4">Phosphodiesterase</fullName>
    </recommendedName>
</protein>
<dbReference type="PANTHER" id="PTHR10151">
    <property type="entry name" value="ECTONUCLEOTIDE PYROPHOSPHATASE/PHOSPHODIESTERASE"/>
    <property type="match status" value="1"/>
</dbReference>
<dbReference type="Pfam" id="PF01663">
    <property type="entry name" value="Phosphodiest"/>
    <property type="match status" value="1"/>
</dbReference>
<sequence length="527" mass="59683">MKKMLYVLIIIIVVLAIIFLIRGFRPANQSLEQKHVTKTENPVILLIIDSLMAEPLQNAIKEGRAPALKYLTDQGHYYPNIISSYPTMSVTIDSSLLTGTYSDKHRIPGLVWYDEKEKRLVNYGSAKEEVLKLGIKHVIEDSFYHLNHSHLSRDVKTIHEILAIKGLESASINALVYRGNEKQQLKLSKLLSKLDMMPESLQIETPALFSYGALAQFSPVNNQNTQLWERYGFNDKFTAQELKYLIQNGKLPAFTIAYFPDLDKNVHEKGPMNHIDSIEKTDKQIQEVLNAYESWEEALQSAIWIVMGDSGQANVGQDKTNSFIHLNEMLESHYKIYNIAEPVKGDDQIVIGHNERMAFIYNLDPNIKLEEIASHLQQDDRMNWIAWKSGPNVHVAASGHKEKLTFRPNGDFKDQYGQSWLVNGDYSILDLSLTNHQIEYGTYPDALARLHSSLHSHSGNYLVVDAKPGFEFAGDGTPVHPGGAAHGSMHKQDSLIPMIVTGTETKPKHLRIVDLYPWIMKLAKKGE</sequence>
<dbReference type="EMBL" id="BOQT01000002">
    <property type="protein sequence ID" value="GIN19751.1"/>
    <property type="molecule type" value="Genomic_DNA"/>
</dbReference>
<keyword evidence="3" id="KW-1185">Reference proteome</keyword>
<organism evidence="2 3">
    <name type="scientific">Siminovitchia fordii</name>
    <dbReference type="NCBI Taxonomy" id="254759"/>
    <lineage>
        <taxon>Bacteria</taxon>
        <taxon>Bacillati</taxon>
        <taxon>Bacillota</taxon>
        <taxon>Bacilli</taxon>
        <taxon>Bacillales</taxon>
        <taxon>Bacillaceae</taxon>
        <taxon>Siminovitchia</taxon>
    </lineage>
</organism>
<evidence type="ECO:0000313" key="2">
    <source>
        <dbReference type="EMBL" id="GIN19751.1"/>
    </source>
</evidence>
<dbReference type="Gene3D" id="3.40.720.10">
    <property type="entry name" value="Alkaline Phosphatase, subunit A"/>
    <property type="match status" value="1"/>
</dbReference>
<dbReference type="InterPro" id="IPR017850">
    <property type="entry name" value="Alkaline_phosphatase_core_sf"/>
</dbReference>
<keyword evidence="1" id="KW-0472">Membrane</keyword>
<evidence type="ECO:0000256" key="1">
    <source>
        <dbReference type="SAM" id="Phobius"/>
    </source>
</evidence>
<gene>
    <name evidence="2" type="ORF">J1TS3_08850</name>
</gene>
<dbReference type="SUPFAM" id="SSF53649">
    <property type="entry name" value="Alkaline phosphatase-like"/>
    <property type="match status" value="1"/>
</dbReference>
<dbReference type="Proteomes" id="UP000680279">
    <property type="component" value="Unassembled WGS sequence"/>
</dbReference>
<keyword evidence="1" id="KW-0812">Transmembrane</keyword>
<accession>A0ABQ4K284</accession>
<dbReference type="PANTHER" id="PTHR10151:SF120">
    <property type="entry name" value="BIS(5'-ADENOSYL)-TRIPHOSPHATASE"/>
    <property type="match status" value="1"/>
</dbReference>
<reference evidence="2 3" key="1">
    <citation type="submission" date="2021-03" db="EMBL/GenBank/DDBJ databases">
        <title>Antimicrobial resistance genes in bacteria isolated from Japanese honey, and their potential for conferring macrolide and lincosamide resistance in the American foulbrood pathogen Paenibacillus larvae.</title>
        <authorList>
            <person name="Okamoto M."/>
            <person name="Kumagai M."/>
            <person name="Kanamori H."/>
            <person name="Takamatsu D."/>
        </authorList>
    </citation>
    <scope>NUCLEOTIDE SEQUENCE [LARGE SCALE GENOMIC DNA]</scope>
    <source>
        <strain evidence="2 3">J1TS3</strain>
    </source>
</reference>
<keyword evidence="1" id="KW-1133">Transmembrane helix</keyword>
<dbReference type="InterPro" id="IPR002591">
    <property type="entry name" value="Phosphodiest/P_Trfase"/>
</dbReference>
<evidence type="ECO:0000313" key="3">
    <source>
        <dbReference type="Proteomes" id="UP000680279"/>
    </source>
</evidence>